<dbReference type="OrthoDB" id="9779041at2"/>
<keyword evidence="7" id="KW-0521">NADP</keyword>
<evidence type="ECO:0000256" key="7">
    <source>
        <dbReference type="HAMAP-Rule" id="MF_00955"/>
    </source>
</evidence>
<dbReference type="SUPFAM" id="SSF51735">
    <property type="entry name" value="NAD(P)-binding Rossmann-fold domains"/>
    <property type="match status" value="1"/>
</dbReference>
<gene>
    <name evidence="7" type="primary">gmd</name>
    <name evidence="9" type="ORF">LY28_03345</name>
</gene>
<keyword evidence="10" id="KW-1185">Reference proteome</keyword>
<sequence>MKKALITGITGQDGSYLSEFLLNKGYEVHGIVRRSSSINTTRIDHLIDADGNGKSNLILHFGDLSDSANLSKLIYKIEPAEVYNLGAQSHVKVSFDVPEFTSDVNALGTLRLLECIKEAAANIKFYQASSSELFGKVQEIPQNEKTPFYPRSPYGAAKLYAYWITVNYREAYDLFACNGILFNHESPRRGENFVTRKITKGIANIINGKQDKLYLGNIDAKRDWGFAGDYVEAMWLILQQQSPDDYVIATGETHTVREFCEIAFKNVGITLKWEGSGEKEKGIDSANGRELINISSKFFRPAEVDLLLGDPTKAKTNLSWKQKVSFEQLVKMMVDSDVYGIT</sequence>
<dbReference type="EC" id="4.2.1.47" evidence="4 7"/>
<keyword evidence="5 7" id="KW-0456">Lyase</keyword>
<proteinExistence type="inferred from homology"/>
<dbReference type="HAMAP" id="MF_00955">
    <property type="entry name" value="GDP_Man_dehydratase"/>
    <property type="match status" value="1"/>
</dbReference>
<dbReference type="Proteomes" id="UP000248132">
    <property type="component" value="Unassembled WGS sequence"/>
</dbReference>
<organism evidence="9 10">
    <name type="scientific">Ruminiclostridium sufflavum DSM 19573</name>
    <dbReference type="NCBI Taxonomy" id="1121337"/>
    <lineage>
        <taxon>Bacteria</taxon>
        <taxon>Bacillati</taxon>
        <taxon>Bacillota</taxon>
        <taxon>Clostridia</taxon>
        <taxon>Eubacteriales</taxon>
        <taxon>Oscillospiraceae</taxon>
        <taxon>Ruminiclostridium</taxon>
    </lineage>
</organism>
<dbReference type="Gene3D" id="3.90.25.10">
    <property type="entry name" value="UDP-galactose 4-epimerase, domain 1"/>
    <property type="match status" value="1"/>
</dbReference>
<dbReference type="AlphaFoldDB" id="A0A318XGC6"/>
<reference evidence="9 10" key="1">
    <citation type="submission" date="2018-06" db="EMBL/GenBank/DDBJ databases">
        <title>Genomic Encyclopedia of Type Strains, Phase I: the one thousand microbial genomes (KMG-I) project.</title>
        <authorList>
            <person name="Kyrpides N."/>
        </authorList>
    </citation>
    <scope>NUCLEOTIDE SEQUENCE [LARGE SCALE GENOMIC DNA]</scope>
    <source>
        <strain evidence="9 10">DSM 19573</strain>
    </source>
</reference>
<comment type="caution">
    <text evidence="7">Lacks conserved residue(s) required for the propagation of feature annotation.</text>
</comment>
<evidence type="ECO:0000256" key="5">
    <source>
        <dbReference type="ARBA" id="ARBA00023239"/>
    </source>
</evidence>
<evidence type="ECO:0000256" key="1">
    <source>
        <dbReference type="ARBA" id="ARBA00000188"/>
    </source>
</evidence>
<dbReference type="FunFam" id="3.40.50.720:FF:000924">
    <property type="entry name" value="GDP-mannose 4,6 dehydratase"/>
    <property type="match status" value="1"/>
</dbReference>
<dbReference type="PANTHER" id="PTHR43715:SF1">
    <property type="entry name" value="GDP-MANNOSE 4,6 DEHYDRATASE"/>
    <property type="match status" value="1"/>
</dbReference>
<evidence type="ECO:0000256" key="6">
    <source>
        <dbReference type="ARBA" id="ARBA00059383"/>
    </source>
</evidence>
<accession>A0A318XGC6</accession>
<dbReference type="CDD" id="cd05260">
    <property type="entry name" value="GDP_MD_SDR_e"/>
    <property type="match status" value="1"/>
</dbReference>
<comment type="caution">
    <text evidence="9">The sequence shown here is derived from an EMBL/GenBank/DDBJ whole genome shotgun (WGS) entry which is preliminary data.</text>
</comment>
<dbReference type="GO" id="GO:0008446">
    <property type="term" value="F:GDP-mannose 4,6-dehydratase activity"/>
    <property type="evidence" value="ECO:0007669"/>
    <property type="project" value="UniProtKB-UniRule"/>
</dbReference>
<dbReference type="Pfam" id="PF16363">
    <property type="entry name" value="GDP_Man_Dehyd"/>
    <property type="match status" value="1"/>
</dbReference>
<evidence type="ECO:0000259" key="8">
    <source>
        <dbReference type="Pfam" id="PF16363"/>
    </source>
</evidence>
<dbReference type="NCBIfam" id="TIGR01472">
    <property type="entry name" value="gmd"/>
    <property type="match status" value="1"/>
</dbReference>
<dbReference type="EMBL" id="QKMR01000026">
    <property type="protein sequence ID" value="PYG84987.1"/>
    <property type="molecule type" value="Genomic_DNA"/>
</dbReference>
<evidence type="ECO:0000313" key="9">
    <source>
        <dbReference type="EMBL" id="PYG84987.1"/>
    </source>
</evidence>
<dbReference type="InterPro" id="IPR016040">
    <property type="entry name" value="NAD(P)-bd_dom"/>
</dbReference>
<comment type="function">
    <text evidence="6 7">Catalyzes the conversion of GDP-D-mannose to GDP-4-dehydro-6-deoxy-D-mannose.</text>
</comment>
<comment type="cofactor">
    <cofactor evidence="2 7">
        <name>NADP(+)</name>
        <dbReference type="ChEBI" id="CHEBI:58349"/>
    </cofactor>
</comment>
<comment type="similarity">
    <text evidence="3 7">Belongs to the NAD(P)-dependent epimerase/dehydratase family. GDP-mannose 4,6-dehydratase subfamily.</text>
</comment>
<evidence type="ECO:0000256" key="3">
    <source>
        <dbReference type="ARBA" id="ARBA00009263"/>
    </source>
</evidence>
<name>A0A318XGC6_9FIRM</name>
<dbReference type="Gene3D" id="3.40.50.720">
    <property type="entry name" value="NAD(P)-binding Rossmann-like Domain"/>
    <property type="match status" value="1"/>
</dbReference>
<evidence type="ECO:0000256" key="4">
    <source>
        <dbReference type="ARBA" id="ARBA00011989"/>
    </source>
</evidence>
<evidence type="ECO:0000256" key="2">
    <source>
        <dbReference type="ARBA" id="ARBA00001937"/>
    </source>
</evidence>
<dbReference type="InterPro" id="IPR036291">
    <property type="entry name" value="NAD(P)-bd_dom_sf"/>
</dbReference>
<dbReference type="GO" id="GO:0070401">
    <property type="term" value="F:NADP+ binding"/>
    <property type="evidence" value="ECO:0007669"/>
    <property type="project" value="UniProtKB-UniRule"/>
</dbReference>
<evidence type="ECO:0000313" key="10">
    <source>
        <dbReference type="Proteomes" id="UP000248132"/>
    </source>
</evidence>
<dbReference type="GO" id="GO:0042351">
    <property type="term" value="P:'de novo' GDP-L-fucose biosynthetic process"/>
    <property type="evidence" value="ECO:0007669"/>
    <property type="project" value="TreeGrafter"/>
</dbReference>
<dbReference type="InterPro" id="IPR006368">
    <property type="entry name" value="GDP_Man_deHydtase"/>
</dbReference>
<comment type="catalytic activity">
    <reaction evidence="1 7">
        <text>GDP-alpha-D-mannose = GDP-4-dehydro-alpha-D-rhamnose + H2O</text>
        <dbReference type="Rhea" id="RHEA:23820"/>
        <dbReference type="ChEBI" id="CHEBI:15377"/>
        <dbReference type="ChEBI" id="CHEBI:57527"/>
        <dbReference type="ChEBI" id="CHEBI:57964"/>
        <dbReference type="EC" id="4.2.1.47"/>
    </reaction>
</comment>
<protein>
    <recommendedName>
        <fullName evidence="4 7">GDP-mannose 4,6-dehydratase</fullName>
        <ecNumber evidence="4 7">4.2.1.47</ecNumber>
    </recommendedName>
    <alternativeName>
        <fullName evidence="7">GDP-D-mannose dehydratase</fullName>
    </alternativeName>
</protein>
<feature type="domain" description="NAD(P)-binding" evidence="8">
    <location>
        <begin position="5"/>
        <end position="333"/>
    </location>
</feature>
<dbReference type="RefSeq" id="WP_110463306.1">
    <property type="nucleotide sequence ID" value="NZ_QKMR01000026.1"/>
</dbReference>
<dbReference type="PANTHER" id="PTHR43715">
    <property type="entry name" value="GDP-MANNOSE 4,6-DEHYDRATASE"/>
    <property type="match status" value="1"/>
</dbReference>